<dbReference type="OrthoDB" id="9816564at2"/>
<evidence type="ECO:0000256" key="2">
    <source>
        <dbReference type="ARBA" id="ARBA00022679"/>
    </source>
</evidence>
<dbReference type="SUPFAM" id="SSF53756">
    <property type="entry name" value="UDP-Glycosyltransferase/glycogen phosphorylase"/>
    <property type="match status" value="1"/>
</dbReference>
<comment type="caution">
    <text evidence="4">The sequence shown here is derived from an EMBL/GenBank/DDBJ whole genome shotgun (WGS) entry which is preliminary data.</text>
</comment>
<dbReference type="PANTHER" id="PTHR12526">
    <property type="entry name" value="GLYCOSYLTRANSFERASE"/>
    <property type="match status" value="1"/>
</dbReference>
<accession>A0A4R1M556</accession>
<evidence type="ECO:0000259" key="3">
    <source>
        <dbReference type="Pfam" id="PF13439"/>
    </source>
</evidence>
<dbReference type="EMBL" id="SMGO01000001">
    <property type="protein sequence ID" value="TCK84873.1"/>
    <property type="molecule type" value="Genomic_DNA"/>
</dbReference>
<evidence type="ECO:0000256" key="1">
    <source>
        <dbReference type="ARBA" id="ARBA00022676"/>
    </source>
</evidence>
<dbReference type="GO" id="GO:0016757">
    <property type="term" value="F:glycosyltransferase activity"/>
    <property type="evidence" value="ECO:0007669"/>
    <property type="project" value="UniProtKB-KW"/>
</dbReference>
<keyword evidence="5" id="KW-1185">Reference proteome</keyword>
<protein>
    <submittedName>
        <fullName evidence="4">Glycosyltransferase involved in cell wall biosynthesis</fullName>
    </submittedName>
</protein>
<dbReference type="CDD" id="cd03801">
    <property type="entry name" value="GT4_PimA-like"/>
    <property type="match status" value="1"/>
</dbReference>
<evidence type="ECO:0000313" key="4">
    <source>
        <dbReference type="EMBL" id="TCK84873.1"/>
    </source>
</evidence>
<keyword evidence="2 4" id="KW-0808">Transferase</keyword>
<dbReference type="Gene3D" id="3.40.50.2000">
    <property type="entry name" value="Glycogen Phosphorylase B"/>
    <property type="match status" value="2"/>
</dbReference>
<dbReference type="Pfam" id="PF13692">
    <property type="entry name" value="Glyco_trans_1_4"/>
    <property type="match status" value="1"/>
</dbReference>
<dbReference type="Proteomes" id="UP000294616">
    <property type="component" value="Unassembled WGS sequence"/>
</dbReference>
<sequence length="374" mass="42976">MKIVYVAQSFVPSRRANSIHVMNICSALAKMGHEVTILLPKMENDEDQSKIFEFYGLEPDFKIEKLFFPTFKGKTVYFSLAIYRALNRIQPDYVVGRFLNGCFISSLMGIPTTFDSHGPIWENGRLTTWLFKKMLNLTAFKKITLNSNALKEIYLKSGIFKGSRFDTKNLVVAHNGANIYDLNEKVILLGRQDKLKVGYFGHLYAGRGIEIILELAKRIPEIDFYITGGEDKDIEYWKSKVQYENLHFLGYVPFANVYKYRNSCDILLAPYQKIVSPGEITGDQGPYMNPIKYLEYMSSKKAIVASDLPSTREVLNEKNAILVEYNNVDQWESAISTLIKSPDLSHQLAERAYQDFEKQFTWKIRAERLIEGAI</sequence>
<dbReference type="RefSeq" id="WP_132220593.1">
    <property type="nucleotide sequence ID" value="NZ_SMGO01000001.1"/>
</dbReference>
<evidence type="ECO:0000313" key="5">
    <source>
        <dbReference type="Proteomes" id="UP000294616"/>
    </source>
</evidence>
<dbReference type="PANTHER" id="PTHR12526:SF629">
    <property type="entry name" value="TEICHURONIC ACID BIOSYNTHESIS GLYCOSYLTRANSFERASE TUAH-RELATED"/>
    <property type="match status" value="1"/>
</dbReference>
<keyword evidence="1" id="KW-0328">Glycosyltransferase</keyword>
<gene>
    <name evidence="4" type="ORF">C8N28_0168</name>
</gene>
<feature type="domain" description="Glycosyltransferase subfamily 4-like N-terminal" evidence="3">
    <location>
        <begin position="19"/>
        <end position="159"/>
    </location>
</feature>
<name>A0A4R1M556_9SPHI</name>
<dbReference type="AlphaFoldDB" id="A0A4R1M556"/>
<dbReference type="Pfam" id="PF13439">
    <property type="entry name" value="Glyco_transf_4"/>
    <property type="match status" value="1"/>
</dbReference>
<dbReference type="InterPro" id="IPR028098">
    <property type="entry name" value="Glyco_trans_4-like_N"/>
</dbReference>
<organism evidence="4 5">
    <name type="scientific">Albibacterium bauzanense</name>
    <dbReference type="NCBI Taxonomy" id="653929"/>
    <lineage>
        <taxon>Bacteria</taxon>
        <taxon>Pseudomonadati</taxon>
        <taxon>Bacteroidota</taxon>
        <taxon>Sphingobacteriia</taxon>
        <taxon>Sphingobacteriales</taxon>
        <taxon>Sphingobacteriaceae</taxon>
        <taxon>Albibacterium</taxon>
    </lineage>
</organism>
<reference evidence="4 5" key="1">
    <citation type="submission" date="2019-03" db="EMBL/GenBank/DDBJ databases">
        <title>Genomic Encyclopedia of Archaeal and Bacterial Type Strains, Phase II (KMG-II): from individual species to whole genera.</title>
        <authorList>
            <person name="Goeker M."/>
        </authorList>
    </citation>
    <scope>NUCLEOTIDE SEQUENCE [LARGE SCALE GENOMIC DNA]</scope>
    <source>
        <strain evidence="4 5">DSM 22554</strain>
    </source>
</reference>
<proteinExistence type="predicted"/>